<reference evidence="2" key="1">
    <citation type="submission" date="2015-01" db="EMBL/GenBank/DDBJ databases">
        <authorList>
            <person name="Aksoy S."/>
            <person name="Warren W."/>
            <person name="Wilson R.K."/>
        </authorList>
    </citation>
    <scope>NUCLEOTIDE SEQUENCE [LARGE SCALE GENOMIC DNA]</scope>
    <source>
        <strain evidence="2">IAEA</strain>
    </source>
</reference>
<proteinExistence type="predicted"/>
<dbReference type="VEuPathDB" id="VectorBase:GPPI044409"/>
<organism evidence="1 2">
    <name type="scientific">Glossina palpalis gambiensis</name>
    <dbReference type="NCBI Taxonomy" id="67801"/>
    <lineage>
        <taxon>Eukaryota</taxon>
        <taxon>Metazoa</taxon>
        <taxon>Ecdysozoa</taxon>
        <taxon>Arthropoda</taxon>
        <taxon>Hexapoda</taxon>
        <taxon>Insecta</taxon>
        <taxon>Pterygota</taxon>
        <taxon>Neoptera</taxon>
        <taxon>Endopterygota</taxon>
        <taxon>Diptera</taxon>
        <taxon>Brachycera</taxon>
        <taxon>Muscomorpha</taxon>
        <taxon>Hippoboscoidea</taxon>
        <taxon>Glossinidae</taxon>
        <taxon>Glossina</taxon>
    </lineage>
</organism>
<protein>
    <submittedName>
        <fullName evidence="1">Uncharacterized protein</fullName>
    </submittedName>
</protein>
<accession>A0A1B0BYP1</accession>
<dbReference type="EnsemblMetazoa" id="GPPI044409-RA">
    <property type="protein sequence ID" value="GPPI044409-PA"/>
    <property type="gene ID" value="GPPI044409"/>
</dbReference>
<dbReference type="Proteomes" id="UP000092460">
    <property type="component" value="Unassembled WGS sequence"/>
</dbReference>
<dbReference type="EMBL" id="JXJN01022752">
    <property type="status" value="NOT_ANNOTATED_CDS"/>
    <property type="molecule type" value="Genomic_DNA"/>
</dbReference>
<dbReference type="AlphaFoldDB" id="A0A1B0BYP1"/>
<reference evidence="1" key="2">
    <citation type="submission" date="2020-05" db="UniProtKB">
        <authorList>
            <consortium name="EnsemblMetazoa"/>
        </authorList>
    </citation>
    <scope>IDENTIFICATION</scope>
    <source>
        <strain evidence="1">IAEA</strain>
    </source>
</reference>
<evidence type="ECO:0000313" key="2">
    <source>
        <dbReference type="Proteomes" id="UP000092460"/>
    </source>
</evidence>
<keyword evidence="2" id="KW-1185">Reference proteome</keyword>
<name>A0A1B0BYP1_9MUSC</name>
<dbReference type="EMBL" id="JXJN01022751">
    <property type="status" value="NOT_ANNOTATED_CDS"/>
    <property type="molecule type" value="Genomic_DNA"/>
</dbReference>
<evidence type="ECO:0000313" key="1">
    <source>
        <dbReference type="EnsemblMetazoa" id="GPPI044409-PA"/>
    </source>
</evidence>
<sequence length="122" mass="13860">MEGTLFGITVQWTMVIKPLPSPISGTGTTAEGFVLHELVTMLHSEARLIFSSLRCRLNSTFHEKQRLHTKISVNNQCPGPYQKYCSSWKTFELQDIVETFDNLIHEVGFLSTPSNTNHIHQN</sequence>